<feature type="transmembrane region" description="Helical" evidence="1">
    <location>
        <begin position="95"/>
        <end position="112"/>
    </location>
</feature>
<proteinExistence type="predicted"/>
<reference evidence="3" key="1">
    <citation type="journal article" date="2019" name="Int. J. Syst. Evol. Microbiol.">
        <title>The Global Catalogue of Microorganisms (GCM) 10K type strain sequencing project: providing services to taxonomists for standard genome sequencing and annotation.</title>
        <authorList>
            <consortium name="The Broad Institute Genomics Platform"/>
            <consortium name="The Broad Institute Genome Sequencing Center for Infectious Disease"/>
            <person name="Wu L."/>
            <person name="Ma J."/>
        </authorList>
    </citation>
    <scope>NUCLEOTIDE SEQUENCE [LARGE SCALE GENOMIC DNA]</scope>
    <source>
        <strain evidence="3">CCUG 15531</strain>
    </source>
</reference>
<feature type="transmembrane region" description="Helical" evidence="1">
    <location>
        <begin position="46"/>
        <end position="64"/>
    </location>
</feature>
<comment type="caution">
    <text evidence="2">The sequence shown here is derived from an EMBL/GenBank/DDBJ whole genome shotgun (WGS) entry which is preliminary data.</text>
</comment>
<accession>A0ABW4MSI3</accession>
<evidence type="ECO:0000313" key="3">
    <source>
        <dbReference type="Proteomes" id="UP001597227"/>
    </source>
</evidence>
<organism evidence="2 3">
    <name type="scientific">Fredinandcohnia salidurans</name>
    <dbReference type="NCBI Taxonomy" id="2595041"/>
    <lineage>
        <taxon>Bacteria</taxon>
        <taxon>Bacillati</taxon>
        <taxon>Bacillota</taxon>
        <taxon>Bacilli</taxon>
        <taxon>Bacillales</taxon>
        <taxon>Bacillaceae</taxon>
        <taxon>Fredinandcohnia</taxon>
    </lineage>
</organism>
<keyword evidence="3" id="KW-1185">Reference proteome</keyword>
<keyword evidence="1" id="KW-0472">Membrane</keyword>
<protein>
    <submittedName>
        <fullName evidence="2">Uncharacterized protein</fullName>
    </submittedName>
</protein>
<gene>
    <name evidence="2" type="ORF">ACFSFW_20035</name>
</gene>
<dbReference type="EMBL" id="JBHUEK010000029">
    <property type="protein sequence ID" value="MFD1780947.1"/>
    <property type="molecule type" value="Genomic_DNA"/>
</dbReference>
<evidence type="ECO:0000313" key="2">
    <source>
        <dbReference type="EMBL" id="MFD1780947.1"/>
    </source>
</evidence>
<name>A0ABW4MSI3_9BACI</name>
<dbReference type="Proteomes" id="UP001597227">
    <property type="component" value="Unassembled WGS sequence"/>
</dbReference>
<feature type="transmembrane region" description="Helical" evidence="1">
    <location>
        <begin position="6"/>
        <end position="25"/>
    </location>
</feature>
<keyword evidence="1" id="KW-0812">Transmembrane</keyword>
<dbReference type="RefSeq" id="WP_388040786.1">
    <property type="nucleotide sequence ID" value="NZ_JBHUEK010000029.1"/>
</dbReference>
<evidence type="ECO:0000256" key="1">
    <source>
        <dbReference type="SAM" id="Phobius"/>
    </source>
</evidence>
<feature type="transmembrane region" description="Helical" evidence="1">
    <location>
        <begin position="70"/>
        <end position="88"/>
    </location>
</feature>
<sequence length="113" mass="12978">MDFVEIAILVLIWGIFGFNIIKVYNKAKKEKRNQIFDYKNFEFWEESMRLIGILLFISGLIAGIALVKHIGAYLLASGWLLSGILLLGKNKKRGAIIMTMAVLFGVIYYLIWF</sequence>
<keyword evidence="1" id="KW-1133">Transmembrane helix</keyword>